<sequence>MEGYDKLCSDMVKYPEFVILRKFKILNYRALLFKQAELTEKESRLISLIREDRNSGDTERQQFAFSFDAMLRSTSDTEGSKAQRELMQDICRVLPEYSMWFFRPPSSKLPGFWSR</sequence>
<dbReference type="VEuPathDB" id="FungiDB:Z520_00528"/>
<evidence type="ECO:0000313" key="3">
    <source>
        <dbReference type="Proteomes" id="UP000053411"/>
    </source>
</evidence>
<feature type="domain" description="DUF6594" evidence="1">
    <location>
        <begin position="4"/>
        <end position="98"/>
    </location>
</feature>
<name>A0A0D2J342_9EURO</name>
<organism evidence="2 3">
    <name type="scientific">Fonsecaea multimorphosa CBS 102226</name>
    <dbReference type="NCBI Taxonomy" id="1442371"/>
    <lineage>
        <taxon>Eukaryota</taxon>
        <taxon>Fungi</taxon>
        <taxon>Dikarya</taxon>
        <taxon>Ascomycota</taxon>
        <taxon>Pezizomycotina</taxon>
        <taxon>Eurotiomycetes</taxon>
        <taxon>Chaetothyriomycetidae</taxon>
        <taxon>Chaetothyriales</taxon>
        <taxon>Herpotrichiellaceae</taxon>
        <taxon>Fonsecaea</taxon>
    </lineage>
</organism>
<protein>
    <recommendedName>
        <fullName evidence="1">DUF6594 domain-containing protein</fullName>
    </recommendedName>
</protein>
<dbReference type="PANTHER" id="PTHR34502:SF5">
    <property type="entry name" value="DUF6594 DOMAIN-CONTAINING PROTEIN"/>
    <property type="match status" value="1"/>
</dbReference>
<dbReference type="PANTHER" id="PTHR34502">
    <property type="entry name" value="DUF6594 DOMAIN-CONTAINING PROTEIN-RELATED"/>
    <property type="match status" value="1"/>
</dbReference>
<dbReference type="InterPro" id="IPR046529">
    <property type="entry name" value="DUF6594"/>
</dbReference>
<dbReference type="Pfam" id="PF20237">
    <property type="entry name" value="DUF6594"/>
    <property type="match status" value="1"/>
</dbReference>
<dbReference type="Proteomes" id="UP000053411">
    <property type="component" value="Unassembled WGS sequence"/>
</dbReference>
<gene>
    <name evidence="2" type="ORF">Z520_00528</name>
</gene>
<dbReference type="OrthoDB" id="3533814at2759"/>
<dbReference type="RefSeq" id="XP_016637959.1">
    <property type="nucleotide sequence ID" value="XM_016771049.1"/>
</dbReference>
<reference evidence="2 3" key="1">
    <citation type="submission" date="2015-01" db="EMBL/GenBank/DDBJ databases">
        <title>The Genome Sequence of Fonsecaea multimorphosa CBS 102226.</title>
        <authorList>
            <consortium name="The Broad Institute Genomics Platform"/>
            <person name="Cuomo C."/>
            <person name="de Hoog S."/>
            <person name="Gorbushina A."/>
            <person name="Stielow B."/>
            <person name="Teixiera M."/>
            <person name="Abouelleil A."/>
            <person name="Chapman S.B."/>
            <person name="Priest M."/>
            <person name="Young S.K."/>
            <person name="Wortman J."/>
            <person name="Nusbaum C."/>
            <person name="Birren B."/>
        </authorList>
    </citation>
    <scope>NUCLEOTIDE SEQUENCE [LARGE SCALE GENOMIC DNA]</scope>
    <source>
        <strain evidence="2 3">CBS 102226</strain>
    </source>
</reference>
<dbReference type="GeneID" id="27706274"/>
<keyword evidence="3" id="KW-1185">Reference proteome</keyword>
<proteinExistence type="predicted"/>
<dbReference type="EMBL" id="KN848062">
    <property type="protein sequence ID" value="KIY03837.1"/>
    <property type="molecule type" value="Genomic_DNA"/>
</dbReference>
<evidence type="ECO:0000313" key="2">
    <source>
        <dbReference type="EMBL" id="KIY03837.1"/>
    </source>
</evidence>
<dbReference type="AlphaFoldDB" id="A0A0D2J342"/>
<accession>A0A0D2J342</accession>
<evidence type="ECO:0000259" key="1">
    <source>
        <dbReference type="Pfam" id="PF20237"/>
    </source>
</evidence>